<dbReference type="GO" id="GO:0016020">
    <property type="term" value="C:membrane"/>
    <property type="evidence" value="ECO:0007669"/>
    <property type="project" value="InterPro"/>
</dbReference>
<dbReference type="Proteomes" id="UP000030708">
    <property type="component" value="Unassembled WGS sequence"/>
</dbReference>
<evidence type="ECO:0008006" key="8">
    <source>
        <dbReference type="Google" id="ProtNLM"/>
    </source>
</evidence>
<dbReference type="Pfam" id="PF05424">
    <property type="entry name" value="Duffy_binding"/>
    <property type="match status" value="1"/>
</dbReference>
<dbReference type="GO" id="GO:0046789">
    <property type="term" value="F:host cell surface receptor binding"/>
    <property type="evidence" value="ECO:0007669"/>
    <property type="project" value="InterPro"/>
</dbReference>
<feature type="region of interest" description="Disordered" evidence="1">
    <location>
        <begin position="282"/>
        <end position="301"/>
    </location>
</feature>
<dbReference type="Pfam" id="PF03011">
    <property type="entry name" value="PFEMP"/>
    <property type="match status" value="1"/>
</dbReference>
<dbReference type="FunFam" id="1.20.58.1930:FF:000001">
    <property type="entry name" value="Erythrocyte membrane protein 1, PfEMP1"/>
    <property type="match status" value="1"/>
</dbReference>
<dbReference type="InterPro" id="IPR041480">
    <property type="entry name" value="CIDR1_gamma"/>
</dbReference>
<evidence type="ECO:0000313" key="7">
    <source>
        <dbReference type="Proteomes" id="UP000030708"/>
    </source>
</evidence>
<dbReference type="Gene3D" id="1.20.58.1930">
    <property type="match status" value="1"/>
</dbReference>
<feature type="compositionally biased region" description="Basic and acidic residues" evidence="1">
    <location>
        <begin position="654"/>
        <end position="665"/>
    </location>
</feature>
<reference evidence="6 7" key="1">
    <citation type="submission" date="2013-02" db="EMBL/GenBank/DDBJ databases">
        <title>The Genome Annotation of Plasmodium falciparum Tanzania (2000708).</title>
        <authorList>
            <consortium name="The Broad Institute Genome Sequencing Platform"/>
            <consortium name="The Broad Institute Genome Sequencing Center for Infectious Disease"/>
            <person name="Neafsey D."/>
            <person name="Hoffman S."/>
            <person name="Volkman S."/>
            <person name="Rosenthal P."/>
            <person name="Walker B."/>
            <person name="Young S.K."/>
            <person name="Zeng Q."/>
            <person name="Gargeya S."/>
            <person name="Fitzgerald M."/>
            <person name="Haas B."/>
            <person name="Abouelleil A."/>
            <person name="Allen A.W."/>
            <person name="Alvarado L."/>
            <person name="Arachchi H.M."/>
            <person name="Berlin A.M."/>
            <person name="Chapman S.B."/>
            <person name="Gainer-Dewar J."/>
            <person name="Goldberg J."/>
            <person name="Griggs A."/>
            <person name="Gujja S."/>
            <person name="Hansen M."/>
            <person name="Howarth C."/>
            <person name="Imamovic A."/>
            <person name="Ireland A."/>
            <person name="Larimer J."/>
            <person name="McCowan C."/>
            <person name="Murphy C."/>
            <person name="Pearson M."/>
            <person name="Poon T.W."/>
            <person name="Priest M."/>
            <person name="Roberts A."/>
            <person name="Saif S."/>
            <person name="Shea T."/>
            <person name="Sisk P."/>
            <person name="Sykes S."/>
            <person name="Wortman J."/>
            <person name="Nusbaum C."/>
            <person name="Birren B."/>
        </authorList>
    </citation>
    <scope>NUCLEOTIDE SEQUENCE [LARGE SCALE GENOMIC DNA]</scope>
    <source>
        <strain evidence="7">Tanzania (2000708)</strain>
    </source>
</reference>
<feature type="non-terminal residue" evidence="6">
    <location>
        <position position="694"/>
    </location>
</feature>
<accession>A0A024VXC5</accession>
<feature type="domain" description="Duffy-binding-like" evidence="2">
    <location>
        <begin position="429"/>
        <end position="572"/>
    </location>
</feature>
<evidence type="ECO:0000259" key="2">
    <source>
        <dbReference type="Pfam" id="PF03011"/>
    </source>
</evidence>
<evidence type="ECO:0000256" key="1">
    <source>
        <dbReference type="SAM" id="MobiDB-lite"/>
    </source>
</evidence>
<dbReference type="InterPro" id="IPR008602">
    <property type="entry name" value="Duffy-antigen-binding"/>
</dbReference>
<dbReference type="InterPro" id="IPR054595">
    <property type="entry name" value="DBL_C"/>
</dbReference>
<dbReference type="Pfam" id="PF22672">
    <property type="entry name" value="DBL_C"/>
    <property type="match status" value="1"/>
</dbReference>
<feature type="domain" description="Cysteine-rich interdomain region 1 gamma" evidence="4">
    <location>
        <begin position="361"/>
        <end position="413"/>
    </location>
</feature>
<proteinExistence type="predicted"/>
<gene>
    <name evidence="6" type="ORF">PFTANZ_06169</name>
</gene>
<sequence>MFYTLGDYRDLCVGNTPNGIDTVSGKETDMQKIKKAIDTAFNSGSEKNPSPSPPGEKTTRESWWKQHAESIWNGMICALTYKESDTTGEKGKTTITQDESLKSALLESGKNTPKSQYQYKTVKLEEEASGAKTSGDTQLPTLKEFVSRPTYFRYLEEWGETFCKERKKRLEEVKNNCRNSERNGHHYCSGDGHDCTENGNLKHKDISADLYCPDCYEQCRKYRKWIDRKFQEFHNQKNKYGEEKQKLKDNSKNDGDTKKFCTEIKEKTSAADFLKSLRHCKDGQTGGEKKSNDQDNKINFNDPKTTFGPLDYCKTCPPNKVNCNGGSRRSGGNDQCTAVNGNGETWEKVFEGISGNGGKSSTIEVEMIDRRGPFIDKNSEKSFKDSYLFKGLRNQKWECKVINNDTDVCKLTNFDETIDLNQYTTFKVFLVYWLEDFIESYYILKKRKIVEKCTQKGEKACSEEPKNDCACVKVWLEKKKKEWGDIKNHFKKRKQEGDANDMKSSVKQLLDPLIYRMDLVNDKGKITKLSKFDNSCGCSTSASSEKSKEDPIECLLDKLGEKAEKCKDQASGETEKSCVDYPPLPDDDESLEETEENQVEAPNICPKVDTTKEEETDDKCEEASPQPAQPAESEQKPEEAAPSPEELPSPPSIPRDKKKEEKPEPPKIVGKNLFNNPAVIPSLVTSTLAWSVGI</sequence>
<dbReference type="AlphaFoldDB" id="A0A024VXC5"/>
<feature type="compositionally biased region" description="Basic and acidic residues" evidence="1">
    <location>
        <begin position="565"/>
        <end position="578"/>
    </location>
</feature>
<protein>
    <recommendedName>
        <fullName evidence="8">Duffy-binding-like domain-containing protein</fullName>
    </recommendedName>
</protein>
<feature type="domain" description="Duffy-antigen binding" evidence="3">
    <location>
        <begin position="1"/>
        <end position="99"/>
    </location>
</feature>
<name>A0A024VXC5_PLAFA</name>
<evidence type="ECO:0000313" key="6">
    <source>
        <dbReference type="EMBL" id="ETW33112.1"/>
    </source>
</evidence>
<dbReference type="Gene3D" id="1.20.1310.20">
    <property type="entry name" value="Duffy-antigen binding domain"/>
    <property type="match status" value="1"/>
</dbReference>
<dbReference type="Gene3D" id="1.20.58.830">
    <property type="match status" value="1"/>
</dbReference>
<dbReference type="Pfam" id="PF18562">
    <property type="entry name" value="CIDR1_gamma"/>
    <property type="match status" value="1"/>
</dbReference>
<feature type="region of interest" description="Disordered" evidence="1">
    <location>
        <begin position="565"/>
        <end position="676"/>
    </location>
</feature>
<feature type="compositionally biased region" description="Polar residues" evidence="1">
    <location>
        <begin position="40"/>
        <end position="49"/>
    </location>
</feature>
<dbReference type="FunFam" id="1.20.58.830:FF:000002">
    <property type="entry name" value="Erythrocyte membrane protein 1, PfEMP1"/>
    <property type="match status" value="1"/>
</dbReference>
<feature type="compositionally biased region" description="Basic and acidic residues" evidence="1">
    <location>
        <begin position="282"/>
        <end position="296"/>
    </location>
</feature>
<dbReference type="InterPro" id="IPR042202">
    <property type="entry name" value="Duffy-ag-bd_sf"/>
</dbReference>
<evidence type="ECO:0000259" key="5">
    <source>
        <dbReference type="Pfam" id="PF22672"/>
    </source>
</evidence>
<feature type="compositionally biased region" description="Low complexity" evidence="1">
    <location>
        <begin position="623"/>
        <end position="632"/>
    </location>
</feature>
<dbReference type="EMBL" id="KI926865">
    <property type="protein sequence ID" value="ETW33112.1"/>
    <property type="molecule type" value="Genomic_DNA"/>
</dbReference>
<evidence type="ECO:0000259" key="4">
    <source>
        <dbReference type="Pfam" id="PF18562"/>
    </source>
</evidence>
<dbReference type="SUPFAM" id="SSF140924">
    <property type="entry name" value="Duffy binding domain-like"/>
    <property type="match status" value="2"/>
</dbReference>
<reference evidence="6 7" key="2">
    <citation type="submission" date="2013-02" db="EMBL/GenBank/DDBJ databases">
        <title>The Genome Sequence of Plasmodium falciparum Tanzania (2000708).</title>
        <authorList>
            <consortium name="The Broad Institute Genome Sequencing Platform"/>
            <consortium name="The Broad Institute Genome Sequencing Center for Infectious Disease"/>
            <person name="Neafsey D."/>
            <person name="Cheeseman I."/>
            <person name="Volkman S."/>
            <person name="Adams J."/>
            <person name="Walker B."/>
            <person name="Young S.K."/>
            <person name="Zeng Q."/>
            <person name="Gargeya S."/>
            <person name="Fitzgerald M."/>
            <person name="Haas B."/>
            <person name="Abouelleil A."/>
            <person name="Alvarado L."/>
            <person name="Arachchi H.M."/>
            <person name="Berlin A.M."/>
            <person name="Chapman S.B."/>
            <person name="Dewar J."/>
            <person name="Goldberg J."/>
            <person name="Griggs A."/>
            <person name="Gujja S."/>
            <person name="Hansen M."/>
            <person name="Howarth C."/>
            <person name="Imamovic A."/>
            <person name="Larimer J."/>
            <person name="McCowan C."/>
            <person name="Murphy C."/>
            <person name="Neiman D."/>
            <person name="Pearson M."/>
            <person name="Priest M."/>
            <person name="Roberts A."/>
            <person name="Saif S."/>
            <person name="Shea T."/>
            <person name="Sisk P."/>
            <person name="Sykes S."/>
            <person name="Wortman J."/>
            <person name="Nusbaum C."/>
            <person name="Birren B."/>
        </authorList>
    </citation>
    <scope>NUCLEOTIDE SEQUENCE [LARGE SCALE GENOMIC DNA]</scope>
    <source>
        <strain evidence="7">Tanzania (2000708)</strain>
    </source>
</reference>
<feature type="region of interest" description="Disordered" evidence="1">
    <location>
        <begin position="39"/>
        <end position="62"/>
    </location>
</feature>
<feature type="domain" description="Duffy-binding-like" evidence="5">
    <location>
        <begin position="157"/>
        <end position="309"/>
    </location>
</feature>
<feature type="compositionally biased region" description="Acidic residues" evidence="1">
    <location>
        <begin position="585"/>
        <end position="598"/>
    </location>
</feature>
<evidence type="ECO:0000259" key="3">
    <source>
        <dbReference type="Pfam" id="PF05424"/>
    </source>
</evidence>
<organism evidence="6 7">
    <name type="scientific">Plasmodium falciparum Tanzania</name>
    <name type="common">2000708</name>
    <dbReference type="NCBI Taxonomy" id="1036725"/>
    <lineage>
        <taxon>Eukaryota</taxon>
        <taxon>Sar</taxon>
        <taxon>Alveolata</taxon>
        <taxon>Apicomplexa</taxon>
        <taxon>Aconoidasida</taxon>
        <taxon>Haemosporida</taxon>
        <taxon>Plasmodiidae</taxon>
        <taxon>Plasmodium</taxon>
        <taxon>Plasmodium (Laverania)</taxon>
    </lineage>
</organism>
<dbReference type="InterPro" id="IPR004258">
    <property type="entry name" value="DBL"/>
</dbReference>